<feature type="compositionally biased region" description="Low complexity" evidence="1">
    <location>
        <begin position="126"/>
        <end position="140"/>
    </location>
</feature>
<organism evidence="2 3">
    <name type="scientific">Scleromatobacter humisilvae</name>
    <dbReference type="NCBI Taxonomy" id="2897159"/>
    <lineage>
        <taxon>Bacteria</taxon>
        <taxon>Pseudomonadati</taxon>
        <taxon>Pseudomonadota</taxon>
        <taxon>Betaproteobacteria</taxon>
        <taxon>Burkholderiales</taxon>
        <taxon>Sphaerotilaceae</taxon>
        <taxon>Scleromatobacter</taxon>
    </lineage>
</organism>
<feature type="region of interest" description="Disordered" evidence="1">
    <location>
        <begin position="102"/>
        <end position="140"/>
    </location>
</feature>
<evidence type="ECO:0000313" key="3">
    <source>
        <dbReference type="Proteomes" id="UP001139353"/>
    </source>
</evidence>
<dbReference type="Proteomes" id="UP001139353">
    <property type="component" value="Unassembled WGS sequence"/>
</dbReference>
<protein>
    <recommendedName>
        <fullName evidence="4">DUF1376 domain-containing protein</fullName>
    </recommendedName>
</protein>
<evidence type="ECO:0000313" key="2">
    <source>
        <dbReference type="EMBL" id="MCK9687279.1"/>
    </source>
</evidence>
<dbReference type="RefSeq" id="WP_275683319.1">
    <property type="nucleotide sequence ID" value="NZ_JAJLJH010000004.1"/>
</dbReference>
<sequence length="331" mass="35279">MKSFKGLEKVSGLFASAVYARDSFPVMKAVHVGCLFAWARQALASGQTGMRRTDLRDHAAYFAGLDAAGFEQLVNELVAMRLVAVGADDTLELVDLADSMRGKSAESARRKAGWQKRRNGSADGIAAPSRVAPTSPASAAAPGLAPIEAALQTSLLDPAPIHPSGAGGRQAPARRPPAPNPLRIGTDDDYESPVIMRLEVKGGQVVEFTDAFRKAMEPLYPGVDVNREMLCASEWCHSRPERRKTLKGARAFVTGWLSRSAQRREVTMAVVASGNQRNGFGQGGRYSTEMPASPVAGGDSFDDFADLVVPGRNNCTLGLFADDEQSTGSVQ</sequence>
<dbReference type="AlphaFoldDB" id="A0A9X1YIT3"/>
<comment type="caution">
    <text evidence="2">The sequence shown here is derived from an EMBL/GenBank/DDBJ whole genome shotgun (WGS) entry which is preliminary data.</text>
</comment>
<evidence type="ECO:0008006" key="4">
    <source>
        <dbReference type="Google" id="ProtNLM"/>
    </source>
</evidence>
<evidence type="ECO:0000256" key="1">
    <source>
        <dbReference type="SAM" id="MobiDB-lite"/>
    </source>
</evidence>
<feature type="compositionally biased region" description="Basic residues" evidence="1">
    <location>
        <begin position="110"/>
        <end position="119"/>
    </location>
</feature>
<keyword evidence="3" id="KW-1185">Reference proteome</keyword>
<dbReference type="EMBL" id="JAJLJH010000004">
    <property type="protein sequence ID" value="MCK9687279.1"/>
    <property type="molecule type" value="Genomic_DNA"/>
</dbReference>
<gene>
    <name evidence="2" type="ORF">LPC04_16355</name>
</gene>
<proteinExistence type="predicted"/>
<feature type="region of interest" description="Disordered" evidence="1">
    <location>
        <begin position="157"/>
        <end position="188"/>
    </location>
</feature>
<accession>A0A9X1YIT3</accession>
<name>A0A9X1YIT3_9BURK</name>
<reference evidence="2" key="1">
    <citation type="submission" date="2021-11" db="EMBL/GenBank/DDBJ databases">
        <title>BS-T2-15 a new species belonging to the Comamonadaceae family isolated from the soil of a French oak forest.</title>
        <authorList>
            <person name="Mieszkin S."/>
            <person name="Alain K."/>
        </authorList>
    </citation>
    <scope>NUCLEOTIDE SEQUENCE</scope>
    <source>
        <strain evidence="2">BS-T2-15</strain>
    </source>
</reference>